<dbReference type="SUPFAM" id="SSF48239">
    <property type="entry name" value="Terpenoid cyclases/Protein prenyltransferases"/>
    <property type="match status" value="1"/>
</dbReference>
<dbReference type="InterPro" id="IPR008930">
    <property type="entry name" value="Terpenoid_cyclase/PrenylTrfase"/>
</dbReference>
<dbReference type="EMBL" id="KQ947406">
    <property type="protein sequence ID" value="KUJ22387.1"/>
    <property type="molecule type" value="Genomic_DNA"/>
</dbReference>
<dbReference type="GeneID" id="28823819"/>
<evidence type="ECO:0000256" key="5">
    <source>
        <dbReference type="ARBA" id="ARBA00022723"/>
    </source>
</evidence>
<dbReference type="InParanoid" id="A0A194XRN1"/>
<comment type="cofactor">
    <cofactor evidence="1">
        <name>Zn(2+)</name>
        <dbReference type="ChEBI" id="CHEBI:29105"/>
    </cofactor>
</comment>
<sequence length="405" mass="44841">MAVQELSLDVALHIKYWHRCLKNVLPTGYTSMDSSRMTLGFFILSALDLLGAGAETFPEDERANIKDWILKCQHPDGGFCGSPNHKYPDAAYVDVGHGKQTMDPANLPATYFAIMGLSFVGSLDGVRRDDCLRWIKGLQREDGSFGEFITQDGVIQGGTDMRISYAAMAIRWILKGDYDSSKEDGADIDVDQLVKYIRSGQTYDGGIGESSRHEAHAGYTYCAIASLKLANRLSKSKDSEPISGLTNVDSTIRWLVSRQTGYTTESDEEEEGDAEHAPAVKLQGIYTEEPAHEDEEFVGFNGRCNKRADTCYAFWVGAAINMLCQEKVELLDIPAIRRFLFEQTQHRIGGFGKCPGDPPDIYHSYLALAALATMKEPDLKPLDAALCVSIQQKEKIEQVRKAALV</sequence>
<evidence type="ECO:0000313" key="10">
    <source>
        <dbReference type="Proteomes" id="UP000070700"/>
    </source>
</evidence>
<evidence type="ECO:0000256" key="2">
    <source>
        <dbReference type="ARBA" id="ARBA00010497"/>
    </source>
</evidence>
<dbReference type="InterPro" id="IPR001330">
    <property type="entry name" value="Prenyltrans"/>
</dbReference>
<gene>
    <name evidence="9" type="ORF">LY89DRAFT_680523</name>
</gene>
<dbReference type="OrthoDB" id="24893at2759"/>
<accession>A0A194XRN1</accession>
<evidence type="ECO:0000259" key="8">
    <source>
        <dbReference type="Pfam" id="PF00432"/>
    </source>
</evidence>
<keyword evidence="10" id="KW-1185">Reference proteome</keyword>
<dbReference type="PANTHER" id="PTHR11774:SF4">
    <property type="entry name" value="GERANYLGERANYL TRANSFERASE TYPE-1 SUBUNIT BETA"/>
    <property type="match status" value="1"/>
</dbReference>
<dbReference type="GO" id="GO:0004662">
    <property type="term" value="F:CAAX-protein geranylgeranyltransferase activity"/>
    <property type="evidence" value="ECO:0007669"/>
    <property type="project" value="TreeGrafter"/>
</dbReference>
<comment type="similarity">
    <text evidence="2">Belongs to the protein prenyltransferase subunit beta family.</text>
</comment>
<keyword evidence="3" id="KW-0637">Prenyltransferase</keyword>
<dbReference type="Proteomes" id="UP000070700">
    <property type="component" value="Unassembled WGS sequence"/>
</dbReference>
<dbReference type="KEGG" id="psco:LY89DRAFT_680523"/>
<keyword evidence="4 9" id="KW-0808">Transferase</keyword>
<protein>
    <submittedName>
        <fullName evidence="9">Terpenoid cyclases/Protein prenyltransferase</fullName>
    </submittedName>
</protein>
<dbReference type="AlphaFoldDB" id="A0A194XRN1"/>
<proteinExistence type="inferred from homology"/>
<evidence type="ECO:0000256" key="7">
    <source>
        <dbReference type="ARBA" id="ARBA00022833"/>
    </source>
</evidence>
<dbReference type="Gene3D" id="1.50.10.20">
    <property type="match status" value="1"/>
</dbReference>
<keyword evidence="6" id="KW-0677">Repeat</keyword>
<dbReference type="STRING" id="149040.A0A194XRN1"/>
<organism evidence="9 10">
    <name type="scientific">Mollisia scopiformis</name>
    <name type="common">Conifer needle endophyte fungus</name>
    <name type="synonym">Phialocephala scopiformis</name>
    <dbReference type="NCBI Taxonomy" id="149040"/>
    <lineage>
        <taxon>Eukaryota</taxon>
        <taxon>Fungi</taxon>
        <taxon>Dikarya</taxon>
        <taxon>Ascomycota</taxon>
        <taxon>Pezizomycotina</taxon>
        <taxon>Leotiomycetes</taxon>
        <taxon>Helotiales</taxon>
        <taxon>Mollisiaceae</taxon>
        <taxon>Mollisia</taxon>
    </lineage>
</organism>
<dbReference type="InterPro" id="IPR045089">
    <property type="entry name" value="PGGT1B-like"/>
</dbReference>
<feature type="domain" description="Prenyltransferase alpha-alpha toroid" evidence="8">
    <location>
        <begin position="8"/>
        <end position="388"/>
    </location>
</feature>
<keyword evidence="7" id="KW-0862">Zinc</keyword>
<evidence type="ECO:0000256" key="6">
    <source>
        <dbReference type="ARBA" id="ARBA00022737"/>
    </source>
</evidence>
<dbReference type="RefSeq" id="XP_018076742.1">
    <property type="nucleotide sequence ID" value="XM_018214093.1"/>
</dbReference>
<evidence type="ECO:0000313" key="9">
    <source>
        <dbReference type="EMBL" id="KUJ22387.1"/>
    </source>
</evidence>
<evidence type="ECO:0000256" key="3">
    <source>
        <dbReference type="ARBA" id="ARBA00022602"/>
    </source>
</evidence>
<dbReference type="GO" id="GO:0005953">
    <property type="term" value="C:CAAX-protein geranylgeranyltransferase complex"/>
    <property type="evidence" value="ECO:0007669"/>
    <property type="project" value="TreeGrafter"/>
</dbReference>
<keyword evidence="5" id="KW-0479">Metal-binding</keyword>
<reference evidence="9 10" key="1">
    <citation type="submission" date="2015-10" db="EMBL/GenBank/DDBJ databases">
        <title>Full genome of DAOMC 229536 Phialocephala scopiformis, a fungal endophyte of spruce producing the potent anti-insectan compound rugulosin.</title>
        <authorList>
            <consortium name="DOE Joint Genome Institute"/>
            <person name="Walker A.K."/>
            <person name="Frasz S.L."/>
            <person name="Seifert K.A."/>
            <person name="Miller J.D."/>
            <person name="Mondo S.J."/>
            <person name="Labutti K."/>
            <person name="Lipzen A."/>
            <person name="Dockter R."/>
            <person name="Kennedy M."/>
            <person name="Grigoriev I.V."/>
            <person name="Spatafora J.W."/>
        </authorList>
    </citation>
    <scope>NUCLEOTIDE SEQUENCE [LARGE SCALE GENOMIC DNA]</scope>
    <source>
        <strain evidence="9 10">CBS 120377</strain>
    </source>
</reference>
<dbReference type="PANTHER" id="PTHR11774">
    <property type="entry name" value="GERANYLGERANYL TRANSFERASE TYPE BETA SUBUNIT"/>
    <property type="match status" value="1"/>
</dbReference>
<evidence type="ECO:0000256" key="1">
    <source>
        <dbReference type="ARBA" id="ARBA00001947"/>
    </source>
</evidence>
<evidence type="ECO:0000256" key="4">
    <source>
        <dbReference type="ARBA" id="ARBA00022679"/>
    </source>
</evidence>
<name>A0A194XRN1_MOLSC</name>
<dbReference type="Pfam" id="PF00432">
    <property type="entry name" value="Prenyltrans"/>
    <property type="match status" value="1"/>
</dbReference>
<dbReference type="GO" id="GO:0046872">
    <property type="term" value="F:metal ion binding"/>
    <property type="evidence" value="ECO:0007669"/>
    <property type="project" value="UniProtKB-KW"/>
</dbReference>
<dbReference type="FunCoup" id="A0A194XRN1">
    <property type="interactions" value="5"/>
</dbReference>